<keyword evidence="2" id="KW-1185">Reference proteome</keyword>
<dbReference type="RefSeq" id="WP_019619717.1">
    <property type="nucleotide sequence ID" value="NZ_JBHUNE010000005.1"/>
</dbReference>
<comment type="caution">
    <text evidence="1">The sequence shown here is derived from an EMBL/GenBank/DDBJ whole genome shotgun (WGS) entry which is preliminary data.</text>
</comment>
<dbReference type="Proteomes" id="UP001597492">
    <property type="component" value="Unassembled WGS sequence"/>
</dbReference>
<evidence type="ECO:0000313" key="1">
    <source>
        <dbReference type="EMBL" id="MFD2757997.1"/>
    </source>
</evidence>
<name>A0ABW5UWD9_9MICO</name>
<protein>
    <submittedName>
        <fullName evidence="1">Uncharacterized protein</fullName>
    </submittedName>
</protein>
<accession>A0ABW5UWD9</accession>
<sequence length="293" mass="32411">MKFTRDTQRGAWLLDRVGGWGRVGGVAGTGFEAYARILHPIHAWRYGDAVDEWGVPRIEEEAQWGWEQVAERNGRVMHPLVQWRRLTDDETALSFADGWEVSQTEEGRLEPGLLAALTTHLSDATSTPDDVTAGVWNGWGELHDGASRYAVLGVGADAAEVERERARLEAEARESVSPEVRDAARHGPWLEWPGREFLLFETSLAELSDPAWIRGAGLGATSVDDGVAPQLLWPADRAWVVASEIDWDSTIVAGRRELIAAVLADPAFEAFEVDERADLTWDGDALNPPRREP</sequence>
<gene>
    <name evidence="1" type="ORF">ACFSW7_06360</name>
</gene>
<dbReference type="EMBL" id="JBHUNE010000005">
    <property type="protein sequence ID" value="MFD2757997.1"/>
    <property type="molecule type" value="Genomic_DNA"/>
</dbReference>
<evidence type="ECO:0000313" key="2">
    <source>
        <dbReference type="Proteomes" id="UP001597492"/>
    </source>
</evidence>
<proteinExistence type="predicted"/>
<reference evidence="2" key="1">
    <citation type="journal article" date="2019" name="Int. J. Syst. Evol. Microbiol.">
        <title>The Global Catalogue of Microorganisms (GCM) 10K type strain sequencing project: providing services to taxonomists for standard genome sequencing and annotation.</title>
        <authorList>
            <consortium name="The Broad Institute Genomics Platform"/>
            <consortium name="The Broad Institute Genome Sequencing Center for Infectious Disease"/>
            <person name="Wu L."/>
            <person name="Ma J."/>
        </authorList>
    </citation>
    <scope>NUCLEOTIDE SEQUENCE [LARGE SCALE GENOMIC DNA]</scope>
    <source>
        <strain evidence="2">TISTR 1514</strain>
    </source>
</reference>
<organism evidence="1 2">
    <name type="scientific">Gulosibacter faecalis</name>
    <dbReference type="NCBI Taxonomy" id="272240"/>
    <lineage>
        <taxon>Bacteria</taxon>
        <taxon>Bacillati</taxon>
        <taxon>Actinomycetota</taxon>
        <taxon>Actinomycetes</taxon>
        <taxon>Micrococcales</taxon>
        <taxon>Microbacteriaceae</taxon>
        <taxon>Gulosibacter</taxon>
    </lineage>
</organism>